<name>A0ABR2N4V5_9ASPA</name>
<feature type="compositionally biased region" description="Polar residues" evidence="1">
    <location>
        <begin position="85"/>
        <end position="104"/>
    </location>
</feature>
<keyword evidence="3" id="KW-1185">Reference proteome</keyword>
<proteinExistence type="predicted"/>
<accession>A0ABR2N4V5</accession>
<dbReference type="Proteomes" id="UP001412067">
    <property type="component" value="Unassembled WGS sequence"/>
</dbReference>
<evidence type="ECO:0000313" key="2">
    <source>
        <dbReference type="EMBL" id="KAK8971174.1"/>
    </source>
</evidence>
<evidence type="ECO:0000256" key="1">
    <source>
        <dbReference type="SAM" id="MobiDB-lite"/>
    </source>
</evidence>
<evidence type="ECO:0000313" key="3">
    <source>
        <dbReference type="Proteomes" id="UP001412067"/>
    </source>
</evidence>
<feature type="region of interest" description="Disordered" evidence="1">
    <location>
        <begin position="38"/>
        <end position="134"/>
    </location>
</feature>
<comment type="caution">
    <text evidence="2">The sequence shown here is derived from an EMBL/GenBank/DDBJ whole genome shotgun (WGS) entry which is preliminary data.</text>
</comment>
<protein>
    <submittedName>
        <fullName evidence="2">Uncharacterized protein</fullName>
    </submittedName>
</protein>
<dbReference type="EMBL" id="JBBWWR010000001">
    <property type="protein sequence ID" value="KAK8971174.1"/>
    <property type="molecule type" value="Genomic_DNA"/>
</dbReference>
<feature type="compositionally biased region" description="Low complexity" evidence="1">
    <location>
        <begin position="120"/>
        <end position="134"/>
    </location>
</feature>
<sequence length="169" mass="18624">MKTANTPDAHDPRECRKLDCNPTNGRTRLVRTFNVNLRRSTATTATTEEKTPIGPLPSSISSFGNRERRELEQVRRRELQKQRQPGTTKAQAISTQRYADSSATAEPRRAPVRTQKAVKSSLLPSSSPLQASLNPSSHREFGYLISGSPLSLVGAIIGFLCSQELISFS</sequence>
<feature type="compositionally biased region" description="Basic and acidic residues" evidence="1">
    <location>
        <begin position="65"/>
        <end position="81"/>
    </location>
</feature>
<reference evidence="2 3" key="1">
    <citation type="journal article" date="2022" name="Nat. Plants">
        <title>Genomes of leafy and leafless Platanthera orchids illuminate the evolution of mycoheterotrophy.</title>
        <authorList>
            <person name="Li M.H."/>
            <person name="Liu K.W."/>
            <person name="Li Z."/>
            <person name="Lu H.C."/>
            <person name="Ye Q.L."/>
            <person name="Zhang D."/>
            <person name="Wang J.Y."/>
            <person name="Li Y.F."/>
            <person name="Zhong Z.M."/>
            <person name="Liu X."/>
            <person name="Yu X."/>
            <person name="Liu D.K."/>
            <person name="Tu X.D."/>
            <person name="Liu B."/>
            <person name="Hao Y."/>
            <person name="Liao X.Y."/>
            <person name="Jiang Y.T."/>
            <person name="Sun W.H."/>
            <person name="Chen J."/>
            <person name="Chen Y.Q."/>
            <person name="Ai Y."/>
            <person name="Zhai J.W."/>
            <person name="Wu S.S."/>
            <person name="Zhou Z."/>
            <person name="Hsiao Y.Y."/>
            <person name="Wu W.L."/>
            <person name="Chen Y.Y."/>
            <person name="Lin Y.F."/>
            <person name="Hsu J.L."/>
            <person name="Li C.Y."/>
            <person name="Wang Z.W."/>
            <person name="Zhao X."/>
            <person name="Zhong W.Y."/>
            <person name="Ma X.K."/>
            <person name="Ma L."/>
            <person name="Huang J."/>
            <person name="Chen G.Z."/>
            <person name="Huang M.Z."/>
            <person name="Huang L."/>
            <person name="Peng D.H."/>
            <person name="Luo Y.B."/>
            <person name="Zou S.Q."/>
            <person name="Chen S.P."/>
            <person name="Lan S."/>
            <person name="Tsai W.C."/>
            <person name="Van de Peer Y."/>
            <person name="Liu Z.J."/>
        </authorList>
    </citation>
    <scope>NUCLEOTIDE SEQUENCE [LARGE SCALE GENOMIC DNA]</scope>
    <source>
        <strain evidence="2">Lor288</strain>
    </source>
</reference>
<gene>
    <name evidence="2" type="ORF">KSP40_PGU010724</name>
</gene>
<organism evidence="2 3">
    <name type="scientific">Platanthera guangdongensis</name>
    <dbReference type="NCBI Taxonomy" id="2320717"/>
    <lineage>
        <taxon>Eukaryota</taxon>
        <taxon>Viridiplantae</taxon>
        <taxon>Streptophyta</taxon>
        <taxon>Embryophyta</taxon>
        <taxon>Tracheophyta</taxon>
        <taxon>Spermatophyta</taxon>
        <taxon>Magnoliopsida</taxon>
        <taxon>Liliopsida</taxon>
        <taxon>Asparagales</taxon>
        <taxon>Orchidaceae</taxon>
        <taxon>Orchidoideae</taxon>
        <taxon>Orchideae</taxon>
        <taxon>Orchidinae</taxon>
        <taxon>Platanthera</taxon>
    </lineage>
</organism>